<sequence length="43" mass="5086">MGEVESFYKTMADCQLLPKIQETFITFTSSHRLDEIYLYYSEG</sequence>
<evidence type="ECO:0000313" key="1">
    <source>
        <dbReference type="EMBL" id="AJQ92848.1"/>
    </source>
</evidence>
<proteinExistence type="predicted"/>
<dbReference type="EMBL" id="CP007142">
    <property type="protein sequence ID" value="AJQ92848.1"/>
    <property type="molecule type" value="Genomic_DNA"/>
</dbReference>
<dbReference type="KEGG" id="gsn:YC6258_00798"/>
<protein>
    <submittedName>
        <fullName evidence="1">Uncharacterized protein</fullName>
    </submittedName>
</protein>
<name>A0A0C5VHM7_9GAMM</name>
<gene>
    <name evidence="1" type="ORF">YC6258_00798</name>
</gene>
<dbReference type="AlphaFoldDB" id="A0A0C5VHM7"/>
<dbReference type="Proteomes" id="UP000032266">
    <property type="component" value="Chromosome"/>
</dbReference>
<reference evidence="1 2" key="1">
    <citation type="submission" date="2014-01" db="EMBL/GenBank/DDBJ databases">
        <title>Full genme sequencing of cellulolytic bacterium Gynuella sunshinyii YC6258T gen. nov., sp. nov.</title>
        <authorList>
            <person name="Khan H."/>
            <person name="Chung E.J."/>
            <person name="Chung Y.R."/>
        </authorList>
    </citation>
    <scope>NUCLEOTIDE SEQUENCE [LARGE SCALE GENOMIC DNA]</scope>
    <source>
        <strain evidence="1 2">YC6258</strain>
    </source>
</reference>
<keyword evidence="2" id="KW-1185">Reference proteome</keyword>
<dbReference type="STRING" id="1445510.YC6258_00798"/>
<organism evidence="1 2">
    <name type="scientific">Gynuella sunshinyii YC6258</name>
    <dbReference type="NCBI Taxonomy" id="1445510"/>
    <lineage>
        <taxon>Bacteria</taxon>
        <taxon>Pseudomonadati</taxon>
        <taxon>Pseudomonadota</taxon>
        <taxon>Gammaproteobacteria</taxon>
        <taxon>Oceanospirillales</taxon>
        <taxon>Saccharospirillaceae</taxon>
        <taxon>Gynuella</taxon>
    </lineage>
</organism>
<dbReference type="HOGENOM" id="CLU_3234237_0_0_6"/>
<accession>A0A0C5VHM7</accession>
<evidence type="ECO:0000313" key="2">
    <source>
        <dbReference type="Proteomes" id="UP000032266"/>
    </source>
</evidence>